<proteinExistence type="predicted"/>
<organism evidence="2 3">
    <name type="scientific">Colwellia maritima</name>
    <dbReference type="NCBI Taxonomy" id="2912588"/>
    <lineage>
        <taxon>Bacteria</taxon>
        <taxon>Pseudomonadati</taxon>
        <taxon>Pseudomonadota</taxon>
        <taxon>Gammaproteobacteria</taxon>
        <taxon>Alteromonadales</taxon>
        <taxon>Colwelliaceae</taxon>
        <taxon>Colwellia</taxon>
    </lineage>
</organism>
<comment type="caution">
    <text evidence="2">The sequence shown here is derived from an EMBL/GenBank/DDBJ whole genome shotgun (WGS) entry which is preliminary data.</text>
</comment>
<sequence length="45" mass="5179">MSKDTELNADNGINEQKNTQQQLADANNEIAELKLQIAWLERSYE</sequence>
<feature type="region of interest" description="Disordered" evidence="1">
    <location>
        <begin position="1"/>
        <end position="21"/>
    </location>
</feature>
<feature type="compositionally biased region" description="Polar residues" evidence="1">
    <location>
        <begin position="11"/>
        <end position="21"/>
    </location>
</feature>
<gene>
    <name evidence="2" type="ORF">L3081_22530</name>
</gene>
<dbReference type="Proteomes" id="UP001139646">
    <property type="component" value="Unassembled WGS sequence"/>
</dbReference>
<evidence type="ECO:0000256" key="1">
    <source>
        <dbReference type="SAM" id="MobiDB-lite"/>
    </source>
</evidence>
<keyword evidence="3" id="KW-1185">Reference proteome</keyword>
<accession>A0ABS9X9A7</accession>
<dbReference type="RefSeq" id="WP_242288517.1">
    <property type="nucleotide sequence ID" value="NZ_JAKKSL010000005.1"/>
</dbReference>
<name>A0ABS9X9A7_9GAMM</name>
<reference evidence="2" key="1">
    <citation type="submission" date="2022-01" db="EMBL/GenBank/DDBJ databases">
        <title>Colwellia maritima, isolated from seawater.</title>
        <authorList>
            <person name="Kristyanto S."/>
            <person name="Jung J."/>
            <person name="Jeon C.O."/>
        </authorList>
    </citation>
    <scope>NUCLEOTIDE SEQUENCE</scope>
    <source>
        <strain evidence="2">MSW7</strain>
    </source>
</reference>
<evidence type="ECO:0000313" key="3">
    <source>
        <dbReference type="Proteomes" id="UP001139646"/>
    </source>
</evidence>
<evidence type="ECO:0000313" key="2">
    <source>
        <dbReference type="EMBL" id="MCI2285647.1"/>
    </source>
</evidence>
<dbReference type="EMBL" id="JAKKSL010000005">
    <property type="protein sequence ID" value="MCI2285647.1"/>
    <property type="molecule type" value="Genomic_DNA"/>
</dbReference>
<protein>
    <submittedName>
        <fullName evidence="2">Uncharacterized protein</fullName>
    </submittedName>
</protein>